<name>A0AAN8SBC3_POLSC</name>
<accession>A0AAN8SBC3</accession>
<comment type="caution">
    <text evidence="1">The sequence shown here is derived from an EMBL/GenBank/DDBJ whole genome shotgun (WGS) entry which is preliminary data.</text>
</comment>
<evidence type="ECO:0000313" key="1">
    <source>
        <dbReference type="EMBL" id="KAK6643365.1"/>
    </source>
</evidence>
<dbReference type="AlphaFoldDB" id="A0AAN8SBC3"/>
<evidence type="ECO:0000313" key="2">
    <source>
        <dbReference type="Proteomes" id="UP001372834"/>
    </source>
</evidence>
<sequence>MEDKSSKMEIQSSQLRMEKISATDANVPAVTTSLLTGHRLMVRTAGDEKDENCTEPCNYKKKLGDL</sequence>
<organism evidence="1 2">
    <name type="scientific">Polyplax serrata</name>
    <name type="common">Common mouse louse</name>
    <dbReference type="NCBI Taxonomy" id="468196"/>
    <lineage>
        <taxon>Eukaryota</taxon>
        <taxon>Metazoa</taxon>
        <taxon>Ecdysozoa</taxon>
        <taxon>Arthropoda</taxon>
        <taxon>Hexapoda</taxon>
        <taxon>Insecta</taxon>
        <taxon>Pterygota</taxon>
        <taxon>Neoptera</taxon>
        <taxon>Paraneoptera</taxon>
        <taxon>Psocodea</taxon>
        <taxon>Troctomorpha</taxon>
        <taxon>Phthiraptera</taxon>
        <taxon>Anoplura</taxon>
        <taxon>Polyplacidae</taxon>
        <taxon>Polyplax</taxon>
    </lineage>
</organism>
<proteinExistence type="predicted"/>
<dbReference type="Proteomes" id="UP001372834">
    <property type="component" value="Unassembled WGS sequence"/>
</dbReference>
<protein>
    <submittedName>
        <fullName evidence="1">Uncharacterized protein</fullName>
    </submittedName>
</protein>
<reference evidence="1 2" key="1">
    <citation type="submission" date="2023-10" db="EMBL/GenBank/DDBJ databases">
        <title>Genomes of two closely related lineages of the louse Polyplax serrata with different host specificities.</title>
        <authorList>
            <person name="Martinu J."/>
            <person name="Tarabai H."/>
            <person name="Stefka J."/>
            <person name="Hypsa V."/>
        </authorList>
    </citation>
    <scope>NUCLEOTIDE SEQUENCE [LARGE SCALE GENOMIC DNA]</scope>
    <source>
        <strain evidence="1">HR10_N</strain>
    </source>
</reference>
<gene>
    <name evidence="1" type="ORF">RUM43_004870</name>
</gene>
<dbReference type="EMBL" id="JAWJWE010000002">
    <property type="protein sequence ID" value="KAK6643365.1"/>
    <property type="molecule type" value="Genomic_DNA"/>
</dbReference>